<gene>
    <name evidence="2" type="ORF">FS320_24765</name>
</gene>
<name>A0A5N7MNP9_9HYPH</name>
<dbReference type="SUPFAM" id="SSF56349">
    <property type="entry name" value="DNA breaking-rejoining enzymes"/>
    <property type="match status" value="1"/>
</dbReference>
<protein>
    <recommendedName>
        <fullName evidence="4">Integrase</fullName>
    </recommendedName>
</protein>
<dbReference type="GO" id="GO:0015074">
    <property type="term" value="P:DNA integration"/>
    <property type="evidence" value="ECO:0007669"/>
    <property type="project" value="InterPro"/>
</dbReference>
<dbReference type="Proteomes" id="UP000403266">
    <property type="component" value="Unassembled WGS sequence"/>
</dbReference>
<comment type="caution">
    <text evidence="2">The sequence shown here is derived from an EMBL/GenBank/DDBJ whole genome shotgun (WGS) entry which is preliminary data.</text>
</comment>
<proteinExistence type="predicted"/>
<dbReference type="EMBL" id="VOSK01000134">
    <property type="protein sequence ID" value="MPR28280.1"/>
    <property type="molecule type" value="Genomic_DNA"/>
</dbReference>
<evidence type="ECO:0000256" key="1">
    <source>
        <dbReference type="ARBA" id="ARBA00023172"/>
    </source>
</evidence>
<evidence type="ECO:0000313" key="3">
    <source>
        <dbReference type="Proteomes" id="UP000403266"/>
    </source>
</evidence>
<dbReference type="GO" id="GO:0006310">
    <property type="term" value="P:DNA recombination"/>
    <property type="evidence" value="ECO:0007669"/>
    <property type="project" value="UniProtKB-KW"/>
</dbReference>
<dbReference type="OrthoDB" id="7876241at2"/>
<dbReference type="RefSeq" id="WP_152714578.1">
    <property type="nucleotide sequence ID" value="NZ_VOSK01000134.1"/>
</dbReference>
<organism evidence="2 3">
    <name type="scientific">Microvirga tunisiensis</name>
    <dbReference type="NCBI Taxonomy" id="2108360"/>
    <lineage>
        <taxon>Bacteria</taxon>
        <taxon>Pseudomonadati</taxon>
        <taxon>Pseudomonadota</taxon>
        <taxon>Alphaproteobacteria</taxon>
        <taxon>Hyphomicrobiales</taxon>
        <taxon>Methylobacteriaceae</taxon>
        <taxon>Microvirga</taxon>
    </lineage>
</organism>
<sequence>MADVIREALIRIRRETEEARRMARWYEENPDRLYLPPELSHLRSKQFLTMTEVGSLYFGSSANNYEVRKWLNKQGIPTPSMKGADNRDIAHVAFAEFEHLIVSLLPLGFPVRDAATGMRYSESLFVIPFKHFSRSGRNGTACMFEPVSYGQVYLSLGGNDKIKSVFQKTGLDPDGRLKVSTHQFRHYLNTIAHTGGLSQIDIAKWSGRKNVSQNSAYDHLSSAEILNKLRSQVGDENLTVGPLAEMPANLPVSREKFSELAIPTAHVTKYGFCVHDFAASPCEMFRRCLSCTEHLCIKGDEAKSARIREQLQMGRQSLRRAQEAVVEEVYGAFDWVEIHAKTVSRLEQLVAILDDASVPAGTIIQLNNSGNLTLSAQALKDRDLLDSPTGAGLQASNQNRIEITHG</sequence>
<dbReference type="AlphaFoldDB" id="A0A5N7MNP9"/>
<dbReference type="InterPro" id="IPR013762">
    <property type="entry name" value="Integrase-like_cat_sf"/>
</dbReference>
<evidence type="ECO:0008006" key="4">
    <source>
        <dbReference type="Google" id="ProtNLM"/>
    </source>
</evidence>
<keyword evidence="1" id="KW-0233">DNA recombination</keyword>
<dbReference type="GO" id="GO:0003677">
    <property type="term" value="F:DNA binding"/>
    <property type="evidence" value="ECO:0007669"/>
    <property type="project" value="InterPro"/>
</dbReference>
<reference evidence="2 3" key="1">
    <citation type="journal article" date="2019" name="Syst. Appl. Microbiol.">
        <title>Microvirga tunisiensis sp. nov., a root nodule symbiotic bacterium isolated from Lupinus micranthus and L. luteus grown in Northern Tunisia.</title>
        <authorList>
            <person name="Msaddak A."/>
            <person name="Rejili M."/>
            <person name="Duran D."/>
            <person name="Mars M."/>
            <person name="Palacios J.M."/>
            <person name="Ruiz-Argueso T."/>
            <person name="Rey L."/>
            <person name="Imperial J."/>
        </authorList>
    </citation>
    <scope>NUCLEOTIDE SEQUENCE [LARGE SCALE GENOMIC DNA]</scope>
    <source>
        <strain evidence="2 3">Lmie10</strain>
    </source>
</reference>
<dbReference type="Gene3D" id="1.10.443.10">
    <property type="entry name" value="Intergrase catalytic core"/>
    <property type="match status" value="1"/>
</dbReference>
<keyword evidence="3" id="KW-1185">Reference proteome</keyword>
<accession>A0A5N7MNP9</accession>
<evidence type="ECO:0000313" key="2">
    <source>
        <dbReference type="EMBL" id="MPR28280.1"/>
    </source>
</evidence>
<dbReference type="InterPro" id="IPR011010">
    <property type="entry name" value="DNA_brk_join_enz"/>
</dbReference>